<evidence type="ECO:0000256" key="4">
    <source>
        <dbReference type="ARBA" id="ARBA00022642"/>
    </source>
</evidence>
<evidence type="ECO:0000256" key="8">
    <source>
        <dbReference type="ARBA" id="ARBA00022840"/>
    </source>
</evidence>
<evidence type="ECO:0000256" key="10">
    <source>
        <dbReference type="ARBA" id="ARBA00048721"/>
    </source>
</evidence>
<keyword evidence="8 11" id="KW-0067">ATP-binding</keyword>
<evidence type="ECO:0000256" key="6">
    <source>
        <dbReference type="ARBA" id="ARBA00022695"/>
    </source>
</evidence>
<comment type="function">
    <text evidence="1 11">Catalyzes the reversible adenylation of nicotinate mononucleotide (NaMN) to nicotinic acid adenine dinucleotide (NaAD).</text>
</comment>
<gene>
    <name evidence="11 13" type="primary">nadD</name>
    <name evidence="13" type="ORF">ACFFIT_07260</name>
</gene>
<dbReference type="HAMAP" id="MF_00244">
    <property type="entry name" value="NaMN_adenylyltr"/>
    <property type="match status" value="1"/>
</dbReference>
<dbReference type="Proteomes" id="UP001589758">
    <property type="component" value="Unassembled WGS sequence"/>
</dbReference>
<sequence>MDKEILQPIVYYGGTFDPIHIGHLNICKSIAYYFNFQTINILPNHIPPHRQQPVANVHQRIAMIELAIKNEPLFTLDTRELLRDTYSYTIDTLIEMRHEFGSKRPILFIIGEDSLYSLNKWHQWENLLNYCHLIVCKRNHEIQPIPDSNLNLWIESHLEPNKEHLLELANGKIFLAPTPYFDVSATLIRNLLKSGKSCDRLLPSPVYDYIKSNGIYKHRVVHQANK</sequence>
<dbReference type="NCBIfam" id="TIGR00125">
    <property type="entry name" value="cyt_tran_rel"/>
    <property type="match status" value="1"/>
</dbReference>
<dbReference type="NCBIfam" id="NF000839">
    <property type="entry name" value="PRK00071.1-1"/>
    <property type="match status" value="1"/>
</dbReference>
<dbReference type="CDD" id="cd02165">
    <property type="entry name" value="NMNAT"/>
    <property type="match status" value="1"/>
</dbReference>
<evidence type="ECO:0000256" key="3">
    <source>
        <dbReference type="ARBA" id="ARBA00009014"/>
    </source>
</evidence>
<dbReference type="PANTHER" id="PTHR39321:SF3">
    <property type="entry name" value="PHOSPHOPANTETHEINE ADENYLYLTRANSFERASE"/>
    <property type="match status" value="1"/>
</dbReference>
<evidence type="ECO:0000256" key="11">
    <source>
        <dbReference type="HAMAP-Rule" id="MF_00244"/>
    </source>
</evidence>
<comment type="catalytic activity">
    <reaction evidence="10 11">
        <text>nicotinate beta-D-ribonucleotide + ATP + H(+) = deamido-NAD(+) + diphosphate</text>
        <dbReference type="Rhea" id="RHEA:22860"/>
        <dbReference type="ChEBI" id="CHEBI:15378"/>
        <dbReference type="ChEBI" id="CHEBI:30616"/>
        <dbReference type="ChEBI" id="CHEBI:33019"/>
        <dbReference type="ChEBI" id="CHEBI:57502"/>
        <dbReference type="ChEBI" id="CHEBI:58437"/>
        <dbReference type="EC" id="2.7.7.18"/>
    </reaction>
</comment>
<dbReference type="PANTHER" id="PTHR39321">
    <property type="entry name" value="NICOTINATE-NUCLEOTIDE ADENYLYLTRANSFERASE-RELATED"/>
    <property type="match status" value="1"/>
</dbReference>
<evidence type="ECO:0000256" key="2">
    <source>
        <dbReference type="ARBA" id="ARBA00005019"/>
    </source>
</evidence>
<comment type="similarity">
    <text evidence="3 11">Belongs to the NadD family.</text>
</comment>
<dbReference type="SUPFAM" id="SSF52374">
    <property type="entry name" value="Nucleotidylyl transferase"/>
    <property type="match status" value="1"/>
</dbReference>
<keyword evidence="7 11" id="KW-0547">Nucleotide-binding</keyword>
<dbReference type="EC" id="2.7.7.18" evidence="11"/>
<dbReference type="GO" id="GO:0004515">
    <property type="term" value="F:nicotinate-nucleotide adenylyltransferase activity"/>
    <property type="evidence" value="ECO:0007669"/>
    <property type="project" value="UniProtKB-EC"/>
</dbReference>
<dbReference type="InterPro" id="IPR004821">
    <property type="entry name" value="Cyt_trans-like"/>
</dbReference>
<comment type="caution">
    <text evidence="13">The sequence shown here is derived from an EMBL/GenBank/DDBJ whole genome shotgun (WGS) entry which is preliminary data.</text>
</comment>
<name>A0ABV6CA88_9GAMM</name>
<keyword evidence="5 11" id="KW-0808">Transferase</keyword>
<proteinExistence type="inferred from homology"/>
<dbReference type="InterPro" id="IPR014729">
    <property type="entry name" value="Rossmann-like_a/b/a_fold"/>
</dbReference>
<dbReference type="EMBL" id="JBHLXE010000084">
    <property type="protein sequence ID" value="MFC0179884.1"/>
    <property type="molecule type" value="Genomic_DNA"/>
</dbReference>
<dbReference type="NCBIfam" id="TIGR00482">
    <property type="entry name" value="nicotinate (nicotinamide) nucleotide adenylyltransferase"/>
    <property type="match status" value="1"/>
</dbReference>
<comment type="pathway">
    <text evidence="2 11">Cofactor biosynthesis; NAD(+) biosynthesis; deamido-NAD(+) from nicotinate D-ribonucleotide: step 1/1.</text>
</comment>
<keyword evidence="9 11" id="KW-0520">NAD</keyword>
<keyword evidence="6 11" id="KW-0548">Nucleotidyltransferase</keyword>
<evidence type="ECO:0000256" key="5">
    <source>
        <dbReference type="ARBA" id="ARBA00022679"/>
    </source>
</evidence>
<dbReference type="Gene3D" id="3.40.50.620">
    <property type="entry name" value="HUPs"/>
    <property type="match status" value="1"/>
</dbReference>
<reference evidence="13 14" key="1">
    <citation type="submission" date="2024-09" db="EMBL/GenBank/DDBJ databases">
        <authorList>
            <person name="Sun Q."/>
            <person name="Mori K."/>
        </authorList>
    </citation>
    <scope>NUCLEOTIDE SEQUENCE [LARGE SCALE GENOMIC DNA]</scope>
    <source>
        <strain evidence="13 14">CCM 8545</strain>
    </source>
</reference>
<organism evidence="13 14">
    <name type="scientific">Thorsellia kenyensis</name>
    <dbReference type="NCBI Taxonomy" id="1549888"/>
    <lineage>
        <taxon>Bacteria</taxon>
        <taxon>Pseudomonadati</taxon>
        <taxon>Pseudomonadota</taxon>
        <taxon>Gammaproteobacteria</taxon>
        <taxon>Enterobacterales</taxon>
        <taxon>Thorselliaceae</taxon>
        <taxon>Thorsellia</taxon>
    </lineage>
</organism>
<evidence type="ECO:0000256" key="1">
    <source>
        <dbReference type="ARBA" id="ARBA00002324"/>
    </source>
</evidence>
<dbReference type="RefSeq" id="WP_385876992.1">
    <property type="nucleotide sequence ID" value="NZ_JBHLXE010000084.1"/>
</dbReference>
<keyword evidence="14" id="KW-1185">Reference proteome</keyword>
<evidence type="ECO:0000313" key="14">
    <source>
        <dbReference type="Proteomes" id="UP001589758"/>
    </source>
</evidence>
<evidence type="ECO:0000256" key="9">
    <source>
        <dbReference type="ARBA" id="ARBA00023027"/>
    </source>
</evidence>
<dbReference type="InterPro" id="IPR005248">
    <property type="entry name" value="NadD/NMNAT"/>
</dbReference>
<accession>A0ABV6CA88</accession>
<protein>
    <recommendedName>
        <fullName evidence="11">Probable nicotinate-nucleotide adenylyltransferase</fullName>
        <ecNumber evidence="11">2.7.7.18</ecNumber>
    </recommendedName>
    <alternativeName>
        <fullName evidence="11">Deamido-NAD(+) diphosphorylase</fullName>
    </alternativeName>
    <alternativeName>
        <fullName evidence="11">Deamido-NAD(+) pyrophosphorylase</fullName>
    </alternativeName>
    <alternativeName>
        <fullName evidence="11">Nicotinate mononucleotide adenylyltransferase</fullName>
        <shortName evidence="11">NaMN adenylyltransferase</shortName>
    </alternativeName>
</protein>
<evidence type="ECO:0000313" key="13">
    <source>
        <dbReference type="EMBL" id="MFC0179884.1"/>
    </source>
</evidence>
<dbReference type="Pfam" id="PF01467">
    <property type="entry name" value="CTP_transf_like"/>
    <property type="match status" value="1"/>
</dbReference>
<evidence type="ECO:0000259" key="12">
    <source>
        <dbReference type="Pfam" id="PF01467"/>
    </source>
</evidence>
<keyword evidence="4 11" id="KW-0662">Pyridine nucleotide biosynthesis</keyword>
<feature type="domain" description="Cytidyltransferase-like" evidence="12">
    <location>
        <begin position="11"/>
        <end position="190"/>
    </location>
</feature>
<evidence type="ECO:0000256" key="7">
    <source>
        <dbReference type="ARBA" id="ARBA00022741"/>
    </source>
</evidence>